<dbReference type="EMBL" id="AVOT02005737">
    <property type="protein sequence ID" value="MBW0479842.1"/>
    <property type="molecule type" value="Genomic_DNA"/>
</dbReference>
<sequence length="89" mass="9987">MLLKAQTHFNTICNVWVISPHCLAHPHLIRPNASHAYAPAPPSRSDSDTAPHLLPHHSLRFHTPTLTIYMLTWFPPDMPPTPLAILTLV</sequence>
<dbReference type="AlphaFoldDB" id="A0A9Q3C9Y9"/>
<proteinExistence type="predicted"/>
<evidence type="ECO:0000313" key="2">
    <source>
        <dbReference type="Proteomes" id="UP000765509"/>
    </source>
</evidence>
<evidence type="ECO:0000313" key="1">
    <source>
        <dbReference type="EMBL" id="MBW0479842.1"/>
    </source>
</evidence>
<protein>
    <submittedName>
        <fullName evidence="1">Uncharacterized protein</fullName>
    </submittedName>
</protein>
<keyword evidence="2" id="KW-1185">Reference proteome</keyword>
<comment type="caution">
    <text evidence="1">The sequence shown here is derived from an EMBL/GenBank/DDBJ whole genome shotgun (WGS) entry which is preliminary data.</text>
</comment>
<accession>A0A9Q3C9Y9</accession>
<gene>
    <name evidence="1" type="ORF">O181_019557</name>
</gene>
<name>A0A9Q3C9Y9_9BASI</name>
<dbReference type="Proteomes" id="UP000765509">
    <property type="component" value="Unassembled WGS sequence"/>
</dbReference>
<organism evidence="1 2">
    <name type="scientific">Austropuccinia psidii MF-1</name>
    <dbReference type="NCBI Taxonomy" id="1389203"/>
    <lineage>
        <taxon>Eukaryota</taxon>
        <taxon>Fungi</taxon>
        <taxon>Dikarya</taxon>
        <taxon>Basidiomycota</taxon>
        <taxon>Pucciniomycotina</taxon>
        <taxon>Pucciniomycetes</taxon>
        <taxon>Pucciniales</taxon>
        <taxon>Sphaerophragmiaceae</taxon>
        <taxon>Austropuccinia</taxon>
    </lineage>
</organism>
<reference evidence="1" key="1">
    <citation type="submission" date="2021-03" db="EMBL/GenBank/DDBJ databases">
        <title>Draft genome sequence of rust myrtle Austropuccinia psidii MF-1, a brazilian biotype.</title>
        <authorList>
            <person name="Quecine M.C."/>
            <person name="Pachon D.M.R."/>
            <person name="Bonatelli M.L."/>
            <person name="Correr F.H."/>
            <person name="Franceschini L.M."/>
            <person name="Leite T.F."/>
            <person name="Margarido G.R.A."/>
            <person name="Almeida C.A."/>
            <person name="Ferrarezi J.A."/>
            <person name="Labate C.A."/>
        </authorList>
    </citation>
    <scope>NUCLEOTIDE SEQUENCE</scope>
    <source>
        <strain evidence="1">MF-1</strain>
    </source>
</reference>